<proteinExistence type="predicted"/>
<dbReference type="RefSeq" id="XP_003001928.1">
    <property type="nucleotide sequence ID" value="XM_003001882.1"/>
</dbReference>
<feature type="transmembrane region" description="Helical" evidence="2">
    <location>
        <begin position="114"/>
        <end position="134"/>
    </location>
</feature>
<evidence type="ECO:0000256" key="2">
    <source>
        <dbReference type="SAM" id="Phobius"/>
    </source>
</evidence>
<sequence>MASKRKTGKIDDLTPQPASPEQFENELKSLASKAQKDSGESWILKQLALYFKTTTLLILVAAYSNVSYLTLSPVYGSIPSSVWHSKVIMGAAFAGWSGNIWLNRALPIKPAHLLPVIAMWIPTIQFFLFGWSNTFTAHYGPLVTELLTLFPLVAISAATVATMLEDADLSFLPQFFAEAGPAMHNYHVMSPAATVGLNYTLQADNWILLDRRESLTGYISVIESLDKGFRVMRCDHSLLGGEWMKVRPTDPRVAEPIYGVFVMLEATRLVEVTSPVPDNEAKALIDPVVHEFASKYFQLPKNHTAVIDDAVSYTASLVNDAEAQYDYIVHDVFTGGAEPIPLFTLEFLQGLSSLLKPDGVIAIDHRQHYPGGVPFVSYLP</sequence>
<dbReference type="Gene3D" id="3.40.50.150">
    <property type="entry name" value="Vaccinia Virus protein VP39"/>
    <property type="match status" value="1"/>
</dbReference>
<evidence type="ECO:0000313" key="4">
    <source>
        <dbReference type="Proteomes" id="UP000008698"/>
    </source>
</evidence>
<accession>C9STG2</accession>
<dbReference type="EMBL" id="DS985224">
    <property type="protein sequence ID" value="EEY22077.1"/>
    <property type="molecule type" value="Genomic_DNA"/>
</dbReference>
<dbReference type="Pfam" id="PF01564">
    <property type="entry name" value="Spermine_synth"/>
    <property type="match status" value="1"/>
</dbReference>
<evidence type="ECO:0000313" key="3">
    <source>
        <dbReference type="EMBL" id="EEY22077.1"/>
    </source>
</evidence>
<protein>
    <submittedName>
        <fullName evidence="3">Spermine/spermidine synthase family protein</fullName>
    </submittedName>
</protein>
<reference evidence="4" key="1">
    <citation type="journal article" date="2011" name="PLoS Pathog.">
        <title>Comparative genomics yields insights into niche adaptation of plant vascular wilt pathogens.</title>
        <authorList>
            <person name="Klosterman S.J."/>
            <person name="Subbarao K.V."/>
            <person name="Kang S."/>
            <person name="Veronese P."/>
            <person name="Gold S.E."/>
            <person name="Thomma B.P.H.J."/>
            <person name="Chen Z."/>
            <person name="Henrissat B."/>
            <person name="Lee Y.-H."/>
            <person name="Park J."/>
            <person name="Garcia-Pedrajas M.D."/>
            <person name="Barbara D.J."/>
            <person name="Anchieta A."/>
            <person name="de Jonge R."/>
            <person name="Santhanam P."/>
            <person name="Maruthachalam K."/>
            <person name="Atallah Z."/>
            <person name="Amyotte S.G."/>
            <person name="Paz Z."/>
            <person name="Inderbitzin P."/>
            <person name="Hayes R.J."/>
            <person name="Heiman D.I."/>
            <person name="Young S."/>
            <person name="Zeng Q."/>
            <person name="Engels R."/>
            <person name="Galagan J."/>
            <person name="Cuomo C.A."/>
            <person name="Dobinson K.F."/>
            <person name="Ma L.-J."/>
        </authorList>
    </citation>
    <scope>NUCLEOTIDE SEQUENCE [LARGE SCALE GENOMIC DNA]</scope>
    <source>
        <strain evidence="4">VaMs.102 / ATCC MYA-4576 / FGSC 10136</strain>
    </source>
</reference>
<evidence type="ECO:0000256" key="1">
    <source>
        <dbReference type="SAM" id="MobiDB-lite"/>
    </source>
</evidence>
<dbReference type="eggNOG" id="ENOG502QTVA">
    <property type="taxonomic scope" value="Eukaryota"/>
</dbReference>
<keyword evidence="4" id="KW-1185">Reference proteome</keyword>
<dbReference type="AlphaFoldDB" id="C9STG2"/>
<keyword evidence="2" id="KW-1133">Transmembrane helix</keyword>
<feature type="region of interest" description="Disordered" evidence="1">
    <location>
        <begin position="1"/>
        <end position="25"/>
    </location>
</feature>
<name>C9STG2_VERA1</name>
<dbReference type="Proteomes" id="UP000008698">
    <property type="component" value="Unassembled WGS sequence"/>
</dbReference>
<keyword evidence="2" id="KW-0812">Transmembrane</keyword>
<dbReference type="HOGENOM" id="CLU_017511_2_0_1"/>
<dbReference type="InterPro" id="IPR029063">
    <property type="entry name" value="SAM-dependent_MTases_sf"/>
</dbReference>
<keyword evidence="2" id="KW-0472">Membrane</keyword>
<dbReference type="OrthoDB" id="2016285at2759"/>
<dbReference type="KEGG" id="val:VDBG_08187"/>
<organism evidence="4">
    <name type="scientific">Verticillium alfalfae (strain VaMs.102 / ATCC MYA-4576 / FGSC 10136)</name>
    <name type="common">Verticillium wilt of alfalfa</name>
    <name type="synonym">Verticillium albo-atrum</name>
    <dbReference type="NCBI Taxonomy" id="526221"/>
    <lineage>
        <taxon>Eukaryota</taxon>
        <taxon>Fungi</taxon>
        <taxon>Dikarya</taxon>
        <taxon>Ascomycota</taxon>
        <taxon>Pezizomycotina</taxon>
        <taxon>Sordariomycetes</taxon>
        <taxon>Hypocreomycetidae</taxon>
        <taxon>Glomerellales</taxon>
        <taxon>Plectosphaerellaceae</taxon>
        <taxon>Verticillium</taxon>
    </lineage>
</organism>
<feature type="transmembrane region" description="Helical" evidence="2">
    <location>
        <begin position="146"/>
        <end position="164"/>
    </location>
</feature>
<gene>
    <name evidence="3" type="ORF">VDBG_08187</name>
</gene>
<dbReference type="SUPFAM" id="SSF53335">
    <property type="entry name" value="S-adenosyl-L-methionine-dependent methyltransferases"/>
    <property type="match status" value="1"/>
</dbReference>
<dbReference type="GeneID" id="9536911"/>